<name>A0A1D1V6B0_RAMVA</name>
<reference evidence="1 2" key="1">
    <citation type="journal article" date="2016" name="Nat. Commun.">
        <title>Extremotolerant tardigrade genome and improved radiotolerance of human cultured cells by tardigrade-unique protein.</title>
        <authorList>
            <person name="Hashimoto T."/>
            <person name="Horikawa D.D."/>
            <person name="Saito Y."/>
            <person name="Kuwahara H."/>
            <person name="Kozuka-Hata H."/>
            <person name="Shin-I T."/>
            <person name="Minakuchi Y."/>
            <person name="Ohishi K."/>
            <person name="Motoyama A."/>
            <person name="Aizu T."/>
            <person name="Enomoto A."/>
            <person name="Kondo K."/>
            <person name="Tanaka S."/>
            <person name="Hara Y."/>
            <person name="Koshikawa S."/>
            <person name="Sagara H."/>
            <person name="Miura T."/>
            <person name="Yokobori S."/>
            <person name="Miyagawa K."/>
            <person name="Suzuki Y."/>
            <person name="Kubo T."/>
            <person name="Oyama M."/>
            <person name="Kohara Y."/>
            <person name="Fujiyama A."/>
            <person name="Arakawa K."/>
            <person name="Katayama T."/>
            <person name="Toyoda A."/>
            <person name="Kunieda T."/>
        </authorList>
    </citation>
    <scope>NUCLEOTIDE SEQUENCE [LARGE SCALE GENOMIC DNA]</scope>
    <source>
        <strain evidence="1 2">YOKOZUNA-1</strain>
    </source>
</reference>
<keyword evidence="2" id="KW-1185">Reference proteome</keyword>
<organism evidence="1 2">
    <name type="scientific">Ramazzottius varieornatus</name>
    <name type="common">Water bear</name>
    <name type="synonym">Tardigrade</name>
    <dbReference type="NCBI Taxonomy" id="947166"/>
    <lineage>
        <taxon>Eukaryota</taxon>
        <taxon>Metazoa</taxon>
        <taxon>Ecdysozoa</taxon>
        <taxon>Tardigrada</taxon>
        <taxon>Eutardigrada</taxon>
        <taxon>Parachela</taxon>
        <taxon>Hypsibioidea</taxon>
        <taxon>Ramazzottiidae</taxon>
        <taxon>Ramazzottius</taxon>
    </lineage>
</organism>
<evidence type="ECO:0000313" key="1">
    <source>
        <dbReference type="EMBL" id="GAU95197.1"/>
    </source>
</evidence>
<evidence type="ECO:0000313" key="2">
    <source>
        <dbReference type="Proteomes" id="UP000186922"/>
    </source>
</evidence>
<dbReference type="AlphaFoldDB" id="A0A1D1V6B0"/>
<dbReference type="OrthoDB" id="10383420at2759"/>
<dbReference type="EMBL" id="BDGG01000003">
    <property type="protein sequence ID" value="GAU95197.1"/>
    <property type="molecule type" value="Genomic_DNA"/>
</dbReference>
<gene>
    <name evidence="1" type="primary">RvY_06856</name>
    <name evidence="1" type="synonym">RvY_06856.1</name>
    <name evidence="1" type="ORF">RvY_06856-1</name>
</gene>
<protein>
    <submittedName>
        <fullName evidence="1">Uncharacterized protein</fullName>
    </submittedName>
</protein>
<accession>A0A1D1V6B0</accession>
<comment type="caution">
    <text evidence="1">The sequence shown here is derived from an EMBL/GenBank/DDBJ whole genome shotgun (WGS) entry which is preliminary data.</text>
</comment>
<sequence>MFPYKPSTSGIYPYFPNCIVRNISTESFCFSPRNVSLTVNSFITALFDTDFQYRLDRIREDQTTLYKCCRTPFGYYIDYTSCYYRPTRDQYWEYYDATNFVVYCETGYVMTGMARKINPYDNEYHLEWIQCCRVGFLPVATMLAPPTPAIQSGSLHNHRRSGYG</sequence>
<dbReference type="Proteomes" id="UP000186922">
    <property type="component" value="Unassembled WGS sequence"/>
</dbReference>
<proteinExistence type="predicted"/>